<dbReference type="AlphaFoldDB" id="A0A3M6VPG1"/>
<evidence type="ECO:0000313" key="4">
    <source>
        <dbReference type="Proteomes" id="UP000282087"/>
    </source>
</evidence>
<dbReference type="Gene3D" id="3.30.559.10">
    <property type="entry name" value="Chloramphenicol acetyltransferase-like domain"/>
    <property type="match status" value="2"/>
</dbReference>
<sequence>MDTANVKSTSGEVLLPLSRVDAMMRSHRLVILYIFPPSSLPYCLEKLQSSFINLVEQDYPILLGELYSDIKTGVVSVKQSIKSRQAGAAKDIRFETNSSCSMTTEQAIQERTWDLMPTIRSDTELICVKGTLLADRGLVVGLETSHMLFDAESIFTLMTVWGQHYSGVEKTHRLVVNHDRHLLGGTGSSSSMSHPEFCVVKAETKAQEEDVPAQAPPPASHYLFHLTSVMMKKIKEAATWGGLTKNGVTENSYVSTIDAITALFTVLISQARGHGKEVRIATCVNARRRLDPPLPANYVGNAIFNALSTYSATELQSGDEEIAVISPLTLGKLARRVRESILKCDDTYLRDAVNFLSEQSNIADVQTGFNFAFGPDLLFTSWLHLGMYNAEFNGMHPWYASVPHLPCCDGFSIVTEAQKGGDGIDVGVFLECTAMEKLKRMFAEVSYLYE</sequence>
<comment type="caution">
    <text evidence="2">The sequence shown here is derived from an EMBL/GenBank/DDBJ whole genome shotgun (WGS) entry which is preliminary data.</text>
</comment>
<accession>A0A3M6VPG1</accession>
<organism evidence="2 4">
    <name type="scientific">Peronospora effusa</name>
    <dbReference type="NCBI Taxonomy" id="542832"/>
    <lineage>
        <taxon>Eukaryota</taxon>
        <taxon>Sar</taxon>
        <taxon>Stramenopiles</taxon>
        <taxon>Oomycota</taxon>
        <taxon>Peronosporomycetes</taxon>
        <taxon>Peronosporales</taxon>
        <taxon>Peronosporaceae</taxon>
        <taxon>Peronospora</taxon>
    </lineage>
</organism>
<evidence type="ECO:0000256" key="1">
    <source>
        <dbReference type="ARBA" id="ARBA00022679"/>
    </source>
</evidence>
<dbReference type="InterPro" id="IPR050317">
    <property type="entry name" value="Plant_Fungal_Acyltransferase"/>
</dbReference>
<protein>
    <submittedName>
        <fullName evidence="2">Uncharacterized protein</fullName>
    </submittedName>
</protein>
<evidence type="ECO:0000313" key="2">
    <source>
        <dbReference type="EMBL" id="RMX68768.1"/>
    </source>
</evidence>
<dbReference type="STRING" id="542832.A0A3M6VPG1"/>
<gene>
    <name evidence="3" type="ORF">DD237_007576</name>
    <name evidence="2" type="ORF">DD238_003249</name>
</gene>
<keyword evidence="4" id="KW-1185">Reference proteome</keyword>
<dbReference type="EMBL" id="QKXF01000688">
    <property type="protein sequence ID" value="RQM09540.1"/>
    <property type="molecule type" value="Genomic_DNA"/>
</dbReference>
<evidence type="ECO:0000313" key="3">
    <source>
        <dbReference type="EMBL" id="RQM09540.1"/>
    </source>
</evidence>
<dbReference type="Pfam" id="PF02458">
    <property type="entry name" value="Transferase"/>
    <property type="match status" value="1"/>
</dbReference>
<dbReference type="InterPro" id="IPR023213">
    <property type="entry name" value="CAT-like_dom_sf"/>
</dbReference>
<name>A0A3M6VPG1_9STRA</name>
<proteinExistence type="predicted"/>
<dbReference type="GO" id="GO:0016747">
    <property type="term" value="F:acyltransferase activity, transferring groups other than amino-acyl groups"/>
    <property type="evidence" value="ECO:0007669"/>
    <property type="project" value="TreeGrafter"/>
</dbReference>
<dbReference type="PANTHER" id="PTHR31642">
    <property type="entry name" value="TRICHOTHECENE 3-O-ACETYLTRANSFERASE"/>
    <property type="match status" value="1"/>
</dbReference>
<dbReference type="Proteomes" id="UP000282087">
    <property type="component" value="Unassembled WGS sequence"/>
</dbReference>
<keyword evidence="1" id="KW-0808">Transferase</keyword>
<evidence type="ECO:0000313" key="5">
    <source>
        <dbReference type="Proteomes" id="UP000286097"/>
    </source>
</evidence>
<dbReference type="VEuPathDB" id="FungiDB:DD237_007576"/>
<dbReference type="Proteomes" id="UP000286097">
    <property type="component" value="Unassembled WGS sequence"/>
</dbReference>
<dbReference type="PANTHER" id="PTHR31642:SF310">
    <property type="entry name" value="FATTY ALCOHOL:CAFFEOYL-COA ACYLTRANSFERASE"/>
    <property type="match status" value="1"/>
</dbReference>
<reference evidence="4 5" key="1">
    <citation type="submission" date="2018-06" db="EMBL/GenBank/DDBJ databases">
        <title>Comparative genomics of downy mildews reveals potential adaptations to biotrophy.</title>
        <authorList>
            <person name="Fletcher K."/>
            <person name="Klosterman S.J."/>
            <person name="Derevnina L."/>
            <person name="Martin F."/>
            <person name="Koike S."/>
            <person name="Reyes Chin-Wo S."/>
            <person name="Mou B."/>
            <person name="Michelmore R."/>
        </authorList>
    </citation>
    <scope>NUCLEOTIDE SEQUENCE [LARGE SCALE GENOMIC DNA]</scope>
    <source>
        <strain evidence="3 5">R13</strain>
        <strain evidence="2 4">R14</strain>
    </source>
</reference>
<dbReference type="EMBL" id="QLLG01000054">
    <property type="protein sequence ID" value="RMX68768.1"/>
    <property type="molecule type" value="Genomic_DNA"/>
</dbReference>